<dbReference type="Pfam" id="PF00005">
    <property type="entry name" value="ABC_tran"/>
    <property type="match status" value="2"/>
</dbReference>
<evidence type="ECO:0000256" key="10">
    <source>
        <dbReference type="ARBA" id="ARBA00061478"/>
    </source>
</evidence>
<keyword evidence="3 11" id="KW-0547">Nucleotide-binding</keyword>
<evidence type="ECO:0000256" key="6">
    <source>
        <dbReference type="ARBA" id="ARBA00022840"/>
    </source>
</evidence>
<evidence type="ECO:0000256" key="1">
    <source>
        <dbReference type="ARBA" id="ARBA00022490"/>
    </source>
</evidence>
<dbReference type="Pfam" id="PF12848">
    <property type="entry name" value="ABC_tran_Xtn"/>
    <property type="match status" value="1"/>
</dbReference>
<evidence type="ECO:0000256" key="7">
    <source>
        <dbReference type="ARBA" id="ARBA00023125"/>
    </source>
</evidence>
<dbReference type="EC" id="3.6.1.-" evidence="11"/>
<dbReference type="InterPro" id="IPR003593">
    <property type="entry name" value="AAA+_ATPase"/>
</dbReference>
<sequence length="634" mass="70666">MALVSLQEVRIAFGGPDLLDGVTLQIERGERACLVGRNGAGKSTLMKIVGGGLTPDSGEVIRARGGRVASLEQEVPRDLSGTVFDVVSEGLGGIVDLLCEYRSLGHSLGSGNDPGIIADLERVQHLIESSGGWQIQQRVETALSRLGLDPDAVAAGLSGGYKRRVLLARALVNEPDLLLLDEPTNHLDIESIRWLEEFLFEFRGAILFITHDRRFLDTLATRIIELDRGQVTDWPGDYKTYLARRQAELDAEASHNSLFDKKLAQEEAWIRQGIKARRTRNEGRVRALKELRRQRSARREQTGSAEMRLNEAERSGRLVLEAKGIGHSYEGNPLIRDFSTVIMRGDKIGIIGPNGSGKTTLLNILLGSTVPLRGTVRMGTRLEVAYFDQHRMQLDDEKSVMDNVGDGCDNVTVNGIKRHIIGYLGDFLFPPERARSPVKVLSGGERNRALLAKLFTKPSNVLVLDEPTNDLDADTLELLEEMLMEYQGTVLLVSHDREFLNNIVTSTIVFEGDGRLIEYVGGYDDWLRQRSISSPVVAEKAKKKDKPEKPRPKQERVRTLTFKEKKEIETLPGLIESMEAERAGLYEILADPEFYKQDGSRIPAVKARMAELDKEIPAAYERWELLESIPKGRG</sequence>
<comment type="subcellular location">
    <subcellularLocation>
        <location evidence="11">Cytoplasm</location>
    </subcellularLocation>
    <text evidence="11">Associates with ribosomes.</text>
</comment>
<evidence type="ECO:0000259" key="12">
    <source>
        <dbReference type="PROSITE" id="PS50893"/>
    </source>
</evidence>
<dbReference type="PANTHER" id="PTHR42855">
    <property type="entry name" value="ABC TRANSPORTER ATP-BINDING SUBUNIT"/>
    <property type="match status" value="1"/>
</dbReference>
<dbReference type="FunFam" id="3.40.50.300:FF:000011">
    <property type="entry name" value="Putative ABC transporter ATP-binding component"/>
    <property type="match status" value="1"/>
</dbReference>
<feature type="binding site" evidence="11">
    <location>
        <begin position="36"/>
        <end position="43"/>
    </location>
    <ligand>
        <name>ATP</name>
        <dbReference type="ChEBI" id="CHEBI:30616"/>
        <label>1</label>
    </ligand>
</feature>
<comment type="catalytic activity">
    <reaction evidence="9 11">
        <text>ATP + H2O = ADP + phosphate + H(+)</text>
        <dbReference type="Rhea" id="RHEA:13065"/>
        <dbReference type="ChEBI" id="CHEBI:15377"/>
        <dbReference type="ChEBI" id="CHEBI:15378"/>
        <dbReference type="ChEBI" id="CHEBI:30616"/>
        <dbReference type="ChEBI" id="CHEBI:43474"/>
        <dbReference type="ChEBI" id="CHEBI:456216"/>
    </reaction>
</comment>
<keyword evidence="5 11" id="KW-0378">Hydrolase</keyword>
<comment type="function">
    <text evidence="11">Probably plays a role in ribosome assembly or function. May be involved in resolution of branched DNA intermediates that result from template switching in postreplication gaps. Binds DNA and has ATPase activity.</text>
</comment>
<dbReference type="PANTHER" id="PTHR42855:SF1">
    <property type="entry name" value="ABC TRANSPORTER DOMAIN-CONTAINING PROTEIN"/>
    <property type="match status" value="1"/>
</dbReference>
<keyword evidence="14" id="KW-1185">Reference proteome</keyword>
<evidence type="ECO:0000256" key="4">
    <source>
        <dbReference type="ARBA" id="ARBA00022763"/>
    </source>
</evidence>
<gene>
    <name evidence="11" type="primary">uup</name>
    <name evidence="13" type="ORF">NBG4_490025</name>
</gene>
<dbReference type="GO" id="GO:0043022">
    <property type="term" value="F:ribosome binding"/>
    <property type="evidence" value="ECO:0007669"/>
    <property type="project" value="UniProtKB-UniRule"/>
</dbReference>
<dbReference type="Gene3D" id="3.40.50.300">
    <property type="entry name" value="P-loop containing nucleotide triphosphate hydrolases"/>
    <property type="match status" value="2"/>
</dbReference>
<evidence type="ECO:0000256" key="5">
    <source>
        <dbReference type="ARBA" id="ARBA00022801"/>
    </source>
</evidence>
<evidence type="ECO:0000256" key="11">
    <source>
        <dbReference type="HAMAP-Rule" id="MF_00848"/>
    </source>
</evidence>
<keyword evidence="2 11" id="KW-0677">Repeat</keyword>
<dbReference type="CDD" id="cd03221">
    <property type="entry name" value="ABCF_EF-3"/>
    <property type="match status" value="2"/>
</dbReference>
<dbReference type="Pfam" id="PF16326">
    <property type="entry name" value="ABC_tran_CTD"/>
    <property type="match status" value="1"/>
</dbReference>
<dbReference type="InterPro" id="IPR032524">
    <property type="entry name" value="ABC_tran_C"/>
</dbReference>
<dbReference type="InterPro" id="IPR043686">
    <property type="entry name" value="Uup"/>
</dbReference>
<dbReference type="AlphaFoldDB" id="A0A2U3QIN2"/>
<dbReference type="HAMAP" id="MF_00848">
    <property type="entry name" value="Uup"/>
    <property type="match status" value="1"/>
</dbReference>
<evidence type="ECO:0000256" key="9">
    <source>
        <dbReference type="ARBA" id="ARBA00049360"/>
    </source>
</evidence>
<dbReference type="PROSITE" id="PS50893">
    <property type="entry name" value="ABC_TRANSPORTER_2"/>
    <property type="match status" value="2"/>
</dbReference>
<feature type="binding site" evidence="11">
    <location>
        <begin position="352"/>
        <end position="359"/>
    </location>
    <ligand>
        <name>ATP</name>
        <dbReference type="ChEBI" id="CHEBI:30616"/>
        <label>2</label>
    </ligand>
</feature>
<dbReference type="InterPro" id="IPR032781">
    <property type="entry name" value="ABC_tran_Xtn"/>
</dbReference>
<dbReference type="InterPro" id="IPR037118">
    <property type="entry name" value="Val-tRNA_synth_C_sf"/>
</dbReference>
<dbReference type="FunFam" id="3.40.50.300:FF:000309">
    <property type="entry name" value="ABC transporter ATP-binding protein"/>
    <property type="match status" value="1"/>
</dbReference>
<dbReference type="SMART" id="SM00382">
    <property type="entry name" value="AAA"/>
    <property type="match status" value="2"/>
</dbReference>
<dbReference type="InterPro" id="IPR027417">
    <property type="entry name" value="P-loop_NTPase"/>
</dbReference>
<evidence type="ECO:0000256" key="2">
    <source>
        <dbReference type="ARBA" id="ARBA00022737"/>
    </source>
</evidence>
<dbReference type="EMBL" id="OUUY01000096">
    <property type="protein sequence ID" value="SPQ01266.1"/>
    <property type="molecule type" value="Genomic_DNA"/>
</dbReference>
<dbReference type="InterPro" id="IPR051309">
    <property type="entry name" value="ABCF_ATPase"/>
</dbReference>
<keyword evidence="7 11" id="KW-0238">DNA-binding</keyword>
<evidence type="ECO:0000256" key="8">
    <source>
        <dbReference type="ARBA" id="ARBA00023204"/>
    </source>
</evidence>
<keyword evidence="8 11" id="KW-0234">DNA repair</keyword>
<organism evidence="13 14">
    <name type="scientific">Candidatus Sulfobium mesophilum</name>
    <dbReference type="NCBI Taxonomy" id="2016548"/>
    <lineage>
        <taxon>Bacteria</taxon>
        <taxon>Pseudomonadati</taxon>
        <taxon>Nitrospirota</taxon>
        <taxon>Nitrospiria</taxon>
        <taxon>Nitrospirales</taxon>
        <taxon>Nitrospiraceae</taxon>
        <taxon>Candidatus Sulfobium</taxon>
    </lineage>
</organism>
<comment type="similarity">
    <text evidence="10 11">Belongs to the ABC transporter superfamily. ABCF family. Uup subfamily.</text>
</comment>
<accession>A0A2U3QIN2</accession>
<dbReference type="GO" id="GO:0005524">
    <property type="term" value="F:ATP binding"/>
    <property type="evidence" value="ECO:0007669"/>
    <property type="project" value="UniProtKB-UniRule"/>
</dbReference>
<keyword evidence="6 11" id="KW-0067">ATP-binding</keyword>
<dbReference type="GO" id="GO:0005737">
    <property type="term" value="C:cytoplasm"/>
    <property type="evidence" value="ECO:0007669"/>
    <property type="project" value="UniProtKB-SubCell"/>
</dbReference>
<dbReference type="OrthoDB" id="9762051at2"/>
<dbReference type="GO" id="GO:0016887">
    <property type="term" value="F:ATP hydrolysis activity"/>
    <property type="evidence" value="ECO:0007669"/>
    <property type="project" value="UniProtKB-UniRule"/>
</dbReference>
<feature type="domain" description="ABC transporter" evidence="12">
    <location>
        <begin position="4"/>
        <end position="253"/>
    </location>
</feature>
<dbReference type="InterPro" id="IPR003439">
    <property type="entry name" value="ABC_transporter-like_ATP-bd"/>
</dbReference>
<dbReference type="SUPFAM" id="SSF52540">
    <property type="entry name" value="P-loop containing nucleoside triphosphate hydrolases"/>
    <property type="match status" value="2"/>
</dbReference>
<evidence type="ECO:0000313" key="13">
    <source>
        <dbReference type="EMBL" id="SPQ01266.1"/>
    </source>
</evidence>
<name>A0A2U3QIN2_9BACT</name>
<reference evidence="14" key="1">
    <citation type="submission" date="2018-03" db="EMBL/GenBank/DDBJ databases">
        <authorList>
            <person name="Zecchin S."/>
        </authorList>
    </citation>
    <scope>NUCLEOTIDE SEQUENCE [LARGE SCALE GENOMIC DNA]</scope>
</reference>
<evidence type="ECO:0000313" key="14">
    <source>
        <dbReference type="Proteomes" id="UP000245125"/>
    </source>
</evidence>
<dbReference type="InterPro" id="IPR017871">
    <property type="entry name" value="ABC_transporter-like_CS"/>
</dbReference>
<dbReference type="Gene3D" id="1.10.287.380">
    <property type="entry name" value="Valyl-tRNA synthetase, C-terminal domain"/>
    <property type="match status" value="1"/>
</dbReference>
<feature type="domain" description="ABC transporter" evidence="12">
    <location>
        <begin position="320"/>
        <end position="538"/>
    </location>
</feature>
<dbReference type="Proteomes" id="UP000245125">
    <property type="component" value="Unassembled WGS sequence"/>
</dbReference>
<keyword evidence="4 11" id="KW-0227">DNA damage</keyword>
<dbReference type="GO" id="GO:0006281">
    <property type="term" value="P:DNA repair"/>
    <property type="evidence" value="ECO:0007669"/>
    <property type="project" value="UniProtKB-KW"/>
</dbReference>
<dbReference type="GO" id="GO:0003677">
    <property type="term" value="F:DNA binding"/>
    <property type="evidence" value="ECO:0007669"/>
    <property type="project" value="UniProtKB-UniRule"/>
</dbReference>
<dbReference type="PROSITE" id="PS00211">
    <property type="entry name" value="ABC_TRANSPORTER_1"/>
    <property type="match status" value="1"/>
</dbReference>
<evidence type="ECO:0000256" key="3">
    <source>
        <dbReference type="ARBA" id="ARBA00022741"/>
    </source>
</evidence>
<protein>
    <recommendedName>
        <fullName evidence="11">ATP-binding protein Uup</fullName>
        <ecNumber evidence="11">3.6.1.-</ecNumber>
    </recommendedName>
</protein>
<proteinExistence type="inferred from homology"/>
<keyword evidence="1 11" id="KW-0963">Cytoplasm</keyword>